<dbReference type="EMBL" id="BAAARE010000006">
    <property type="protein sequence ID" value="GAA2479853.1"/>
    <property type="molecule type" value="Genomic_DNA"/>
</dbReference>
<sequence>MSDIPPYEPDPTRDATADSWSDDATVAGAPAAETSASPSDLPSAASGREGVTAYDTTFGVQQPATSSWVPARAGDDPPPAAPALPASADAPRTVTLSSITGRALGGRLQPWHVAAVVVGLLVPLGLWAVTSSADESAPVAQPRVGITRLRPSVTLTVPVPTVTPLVPGGRPSAPAATKTVTAAPRPTRSAAAAPPKVVTVPAVPVTPVPAAARTIRFETYAENNARIEVSLSDAAHRRTDFPPQAAPLAFEAPVDPAATSNDYYSLRVRISDPTGSAVRGAVTCRILVDGIVVTAQQGQGYATCSLSPYFDIQRH</sequence>
<protein>
    <submittedName>
        <fullName evidence="2">Uncharacterized protein</fullName>
    </submittedName>
</protein>
<proteinExistence type="predicted"/>
<keyword evidence="3" id="KW-1185">Reference proteome</keyword>
<name>A0ABP5YJP5_9MICO</name>
<reference evidence="3" key="1">
    <citation type="journal article" date="2019" name="Int. J. Syst. Evol. Microbiol.">
        <title>The Global Catalogue of Microorganisms (GCM) 10K type strain sequencing project: providing services to taxonomists for standard genome sequencing and annotation.</title>
        <authorList>
            <consortium name="The Broad Institute Genomics Platform"/>
            <consortium name="The Broad Institute Genome Sequencing Center for Infectious Disease"/>
            <person name="Wu L."/>
            <person name="Ma J."/>
        </authorList>
    </citation>
    <scope>NUCLEOTIDE SEQUENCE [LARGE SCALE GENOMIC DNA]</scope>
    <source>
        <strain evidence="3">JCM 16259</strain>
    </source>
</reference>
<gene>
    <name evidence="2" type="ORF">GCM10009858_16830</name>
</gene>
<organism evidence="2 3">
    <name type="scientific">Terrabacter carboxydivorans</name>
    <dbReference type="NCBI Taxonomy" id="619730"/>
    <lineage>
        <taxon>Bacteria</taxon>
        <taxon>Bacillati</taxon>
        <taxon>Actinomycetota</taxon>
        <taxon>Actinomycetes</taxon>
        <taxon>Micrococcales</taxon>
        <taxon>Intrasporangiaceae</taxon>
        <taxon>Terrabacter</taxon>
    </lineage>
</organism>
<feature type="compositionally biased region" description="Low complexity" evidence="1">
    <location>
        <begin position="35"/>
        <end position="46"/>
    </location>
</feature>
<feature type="compositionally biased region" description="Polar residues" evidence="1">
    <location>
        <begin position="54"/>
        <end position="68"/>
    </location>
</feature>
<dbReference type="Proteomes" id="UP001500730">
    <property type="component" value="Unassembled WGS sequence"/>
</dbReference>
<evidence type="ECO:0000313" key="2">
    <source>
        <dbReference type="EMBL" id="GAA2479853.1"/>
    </source>
</evidence>
<comment type="caution">
    <text evidence="2">The sequence shown here is derived from an EMBL/GenBank/DDBJ whole genome shotgun (WGS) entry which is preliminary data.</text>
</comment>
<feature type="region of interest" description="Disordered" evidence="1">
    <location>
        <begin position="1"/>
        <end position="92"/>
    </location>
</feature>
<dbReference type="RefSeq" id="WP_344254396.1">
    <property type="nucleotide sequence ID" value="NZ_BAAARE010000006.1"/>
</dbReference>
<evidence type="ECO:0000313" key="3">
    <source>
        <dbReference type="Proteomes" id="UP001500730"/>
    </source>
</evidence>
<feature type="region of interest" description="Disordered" evidence="1">
    <location>
        <begin position="165"/>
        <end position="188"/>
    </location>
</feature>
<feature type="compositionally biased region" description="Low complexity" evidence="1">
    <location>
        <begin position="17"/>
        <end position="27"/>
    </location>
</feature>
<evidence type="ECO:0000256" key="1">
    <source>
        <dbReference type="SAM" id="MobiDB-lite"/>
    </source>
</evidence>
<accession>A0ABP5YJP5</accession>